<evidence type="ECO:0000256" key="9">
    <source>
        <dbReference type="ARBA" id="ARBA00023180"/>
    </source>
</evidence>
<reference evidence="14 15" key="1">
    <citation type="journal article" date="2016" name="Genome Biol. Evol.">
        <title>Gene Family Evolution Reflects Adaptation to Soil Environmental Stressors in the Genome of the Collembolan Orchesella cincta.</title>
        <authorList>
            <person name="Faddeeva-Vakhrusheva A."/>
            <person name="Derks M.F."/>
            <person name="Anvar S.Y."/>
            <person name="Agamennone V."/>
            <person name="Suring W."/>
            <person name="Smit S."/>
            <person name="van Straalen N.M."/>
            <person name="Roelofs D."/>
        </authorList>
    </citation>
    <scope>NUCLEOTIDE SEQUENCE [LARGE SCALE GENOMIC DNA]</scope>
    <source>
        <tissue evidence="14">Mixed pool</tissue>
    </source>
</reference>
<evidence type="ECO:0000256" key="4">
    <source>
        <dbReference type="ARBA" id="ARBA00022737"/>
    </source>
</evidence>
<evidence type="ECO:0000313" key="15">
    <source>
        <dbReference type="Proteomes" id="UP000094527"/>
    </source>
</evidence>
<keyword evidence="14" id="KW-0675">Receptor</keyword>
<dbReference type="PANTHER" id="PTHR47143:SF1">
    <property type="entry name" value="ION_TRANS DOMAIN-CONTAINING PROTEIN"/>
    <property type="match status" value="1"/>
</dbReference>
<accession>A0A1D2MYC5</accession>
<name>A0A1D2MYC5_ORCCI</name>
<dbReference type="GO" id="GO:1902495">
    <property type="term" value="C:transmembrane transporter complex"/>
    <property type="evidence" value="ECO:0007669"/>
    <property type="project" value="TreeGrafter"/>
</dbReference>
<keyword evidence="9" id="KW-0325">Glycoprotein</keyword>
<keyword evidence="2" id="KW-0813">Transport</keyword>
<protein>
    <submittedName>
        <fullName evidence="14">Transient receptor potential channel pyrexia</fullName>
    </submittedName>
</protein>
<feature type="transmembrane region" description="Helical" evidence="12">
    <location>
        <begin position="348"/>
        <end position="369"/>
    </location>
</feature>
<evidence type="ECO:0000256" key="8">
    <source>
        <dbReference type="ARBA" id="ARBA00023136"/>
    </source>
</evidence>
<keyword evidence="15" id="KW-1185">Reference proteome</keyword>
<evidence type="ECO:0000313" key="14">
    <source>
        <dbReference type="EMBL" id="ODM97992.1"/>
    </source>
</evidence>
<dbReference type="InterPro" id="IPR005821">
    <property type="entry name" value="Ion_trans_dom"/>
</dbReference>
<keyword evidence="8 12" id="KW-0472">Membrane</keyword>
<organism evidence="14 15">
    <name type="scientific">Orchesella cincta</name>
    <name type="common">Springtail</name>
    <name type="synonym">Podura cincta</name>
    <dbReference type="NCBI Taxonomy" id="48709"/>
    <lineage>
        <taxon>Eukaryota</taxon>
        <taxon>Metazoa</taxon>
        <taxon>Ecdysozoa</taxon>
        <taxon>Arthropoda</taxon>
        <taxon>Hexapoda</taxon>
        <taxon>Collembola</taxon>
        <taxon>Entomobryomorpha</taxon>
        <taxon>Entomobryoidea</taxon>
        <taxon>Orchesellidae</taxon>
        <taxon>Orchesellinae</taxon>
        <taxon>Orchesella</taxon>
    </lineage>
</organism>
<evidence type="ECO:0000256" key="12">
    <source>
        <dbReference type="SAM" id="Phobius"/>
    </source>
</evidence>
<dbReference type="AlphaFoldDB" id="A0A1D2MYC5"/>
<comment type="caution">
    <text evidence="14">The sequence shown here is derived from an EMBL/GenBank/DDBJ whole genome shotgun (WGS) entry which is preliminary data.</text>
</comment>
<sequence>MELLHLAAENQATKCASILLYSAADVSLKSKAGVKALTLMVEKIPDAMDSLLNRAVSIEKYDPTNVKCELKLDFGAIVGYSETRGYSQRKGKTGGNGENGNVKARKEMQLLTLILDCSSSARKKILTHPLIAIFLYLKWRCVRTVFWLTILLHVVLLMLYTLYILDVYLISCPYRPKITEPAAVKAAKAEGNYLQSENSTYRAEFIKFSWFEFSPQLQELGTIKSNLYGEGEIAQDGCPLEIGPTVKSVLLLALTILMVTNEVFKMLPAPRSYWKRTNNRLQWTLFLFIFLTSWPVFMSHPNINFWQYQAAAFGLFLAWGLMLSQIGKFPILGLYVEILTKVLKNFGFFMVTYASLLMAFALAFCVLFPGNAPYSSIPLAILKVLMMMVGEVNYEDLFYGNEENPVGLTVSDIQGLQKDAELTRLSRQIGEISQLESFVFSKRVQSFLPGSFAAFLRESVLVVRPKYGNHHEKNPTSPTTTDYKDSSWYCHLRPNDPNDKSIPEDLKVAVLRIAAARHRTKRTNRCTKNFHRGTTVAPAATPLLEEYQRYASTNAGASGWLPPPYQRVYSRGIEPTVQGPIVTGTPLSATTGPPVPPWIPSPRTRLSSNASTIRDPPELTYFMKRLEEKIMDRMKIQMDTLYQKIEDKMMNIH</sequence>
<evidence type="ECO:0000256" key="11">
    <source>
        <dbReference type="SAM" id="MobiDB-lite"/>
    </source>
</evidence>
<keyword evidence="7" id="KW-0406">Ion transport</keyword>
<feature type="transmembrane region" description="Helical" evidence="12">
    <location>
        <begin position="145"/>
        <end position="165"/>
    </location>
</feature>
<dbReference type="PANTHER" id="PTHR47143">
    <property type="entry name" value="TRANSIENT RECEPTOR POTENTIAL CATION CHANNEL PROTEIN PAINLESS"/>
    <property type="match status" value="1"/>
</dbReference>
<keyword evidence="6" id="KW-0040">ANK repeat</keyword>
<dbReference type="OMA" id="WLTILLH"/>
<feature type="transmembrane region" description="Helical" evidence="12">
    <location>
        <begin position="310"/>
        <end position="336"/>
    </location>
</feature>
<proteinExistence type="predicted"/>
<feature type="domain" description="Ion transport" evidence="13">
    <location>
        <begin position="250"/>
        <end position="403"/>
    </location>
</feature>
<keyword evidence="3 12" id="KW-0812">Transmembrane</keyword>
<dbReference type="OrthoDB" id="7464126at2759"/>
<evidence type="ECO:0000256" key="7">
    <source>
        <dbReference type="ARBA" id="ARBA00023065"/>
    </source>
</evidence>
<keyword evidence="5 12" id="KW-1133">Transmembrane helix</keyword>
<evidence type="ECO:0000256" key="10">
    <source>
        <dbReference type="ARBA" id="ARBA00023303"/>
    </source>
</evidence>
<keyword evidence="10" id="KW-0407">Ion channel</keyword>
<keyword evidence="4" id="KW-0677">Repeat</keyword>
<dbReference type="STRING" id="48709.A0A1D2MYC5"/>
<dbReference type="Proteomes" id="UP000094527">
    <property type="component" value="Unassembled WGS sequence"/>
</dbReference>
<feature type="transmembrane region" description="Helical" evidence="12">
    <location>
        <begin position="281"/>
        <end position="298"/>
    </location>
</feature>
<evidence type="ECO:0000256" key="6">
    <source>
        <dbReference type="ARBA" id="ARBA00023043"/>
    </source>
</evidence>
<evidence type="ECO:0000256" key="2">
    <source>
        <dbReference type="ARBA" id="ARBA00022448"/>
    </source>
</evidence>
<evidence type="ECO:0000256" key="5">
    <source>
        <dbReference type="ARBA" id="ARBA00022989"/>
    </source>
</evidence>
<gene>
    <name evidence="14" type="ORF">Ocin01_08698</name>
</gene>
<evidence type="ECO:0000256" key="3">
    <source>
        <dbReference type="ARBA" id="ARBA00022692"/>
    </source>
</evidence>
<evidence type="ECO:0000256" key="1">
    <source>
        <dbReference type="ARBA" id="ARBA00004141"/>
    </source>
</evidence>
<dbReference type="EMBL" id="LJIJ01000391">
    <property type="protein sequence ID" value="ODM97992.1"/>
    <property type="molecule type" value="Genomic_DNA"/>
</dbReference>
<feature type="region of interest" description="Disordered" evidence="11">
    <location>
        <begin position="586"/>
        <end position="612"/>
    </location>
</feature>
<dbReference type="InterPro" id="IPR052076">
    <property type="entry name" value="TRP_cation_channel"/>
</dbReference>
<dbReference type="GO" id="GO:0005216">
    <property type="term" value="F:monoatomic ion channel activity"/>
    <property type="evidence" value="ECO:0007669"/>
    <property type="project" value="InterPro"/>
</dbReference>
<comment type="subcellular location">
    <subcellularLocation>
        <location evidence="1">Membrane</location>
        <topology evidence="1">Multi-pass membrane protein</topology>
    </subcellularLocation>
</comment>
<dbReference type="Pfam" id="PF00520">
    <property type="entry name" value="Ion_trans"/>
    <property type="match status" value="1"/>
</dbReference>
<evidence type="ECO:0000259" key="13">
    <source>
        <dbReference type="Pfam" id="PF00520"/>
    </source>
</evidence>